<dbReference type="InterPro" id="IPR002637">
    <property type="entry name" value="RdgB/HAM1"/>
</dbReference>
<evidence type="ECO:0000256" key="1">
    <source>
        <dbReference type="ARBA" id="ARBA00022801"/>
    </source>
</evidence>
<gene>
    <name evidence="2" type="ORF">BMR96_03375</name>
</gene>
<dbReference type="InterPro" id="IPR029001">
    <property type="entry name" value="ITPase-like_fam"/>
</dbReference>
<comment type="caution">
    <text evidence="2">The sequence shown here is derived from an EMBL/GenBank/DDBJ whole genome shotgun (WGS) entry which is preliminary data.</text>
</comment>
<dbReference type="GO" id="GO:0009143">
    <property type="term" value="P:nucleoside triphosphate catabolic process"/>
    <property type="evidence" value="ECO:0007669"/>
    <property type="project" value="InterPro"/>
</dbReference>
<dbReference type="RefSeq" id="WP_080519230.1">
    <property type="nucleotide sequence ID" value="NZ_MPLS01000008.1"/>
</dbReference>
<dbReference type="Pfam" id="PF01725">
    <property type="entry name" value="Ham1p_like"/>
    <property type="match status" value="1"/>
</dbReference>
<evidence type="ECO:0000313" key="2">
    <source>
        <dbReference type="EMBL" id="ORI98122.1"/>
    </source>
</evidence>
<accession>A0A1X0VEF7</accession>
<proteinExistence type="predicted"/>
<dbReference type="STRING" id="33968.BMS77_05335"/>
<dbReference type="AlphaFoldDB" id="A0A1X0VEF7"/>
<dbReference type="Proteomes" id="UP000192288">
    <property type="component" value="Unassembled WGS sequence"/>
</dbReference>
<organism evidence="2 3">
    <name type="scientific">Leuconostoc pseudomesenteroides</name>
    <dbReference type="NCBI Taxonomy" id="33968"/>
    <lineage>
        <taxon>Bacteria</taxon>
        <taxon>Bacillati</taxon>
        <taxon>Bacillota</taxon>
        <taxon>Bacilli</taxon>
        <taxon>Lactobacillales</taxon>
        <taxon>Lactobacillaceae</taxon>
        <taxon>Leuconostoc</taxon>
    </lineage>
</organism>
<sequence>MRFVLASNNTAKTEEVAVLAQAMGHQVENYRNVLGETLVFPAETTTSQIENARVKAQFVHQYLPDEYVLSDDTGLYLSAFPDRFGVVTAREFKAEGILGTEAEQQYILDLLRQPSIDRSGYLLAVMGLATPDNRLLTAQGKGGVRIAEISRRGDYIDGLDNIVEAENGLTLSEMSINEVIDYHDRSRALQALVNLL</sequence>
<name>A0A1X0VEF7_LEUPS</name>
<keyword evidence="1" id="KW-0378">Hydrolase</keyword>
<dbReference type="eggNOG" id="COG0127">
    <property type="taxonomic scope" value="Bacteria"/>
</dbReference>
<dbReference type="GO" id="GO:0047429">
    <property type="term" value="F:nucleoside triphosphate diphosphatase activity"/>
    <property type="evidence" value="ECO:0007669"/>
    <property type="project" value="InterPro"/>
</dbReference>
<reference evidence="2 3" key="1">
    <citation type="journal article" date="2017" name="Front. Microbiol.">
        <title>Genomic Characterization of Dairy Associated Leuconostoc Species and Diversity of Leuconostocs in Undefined Mixed Mesophilic Starter Cultures.</title>
        <authorList>
            <person name="Frantzen C.A."/>
            <person name="Kot W."/>
            <person name="Pedersen T.B."/>
            <person name="Ardo Y.M."/>
            <person name="Broadbent J.R."/>
            <person name="Neve H."/>
            <person name="Hansen L.H."/>
            <person name="Dal Bello F."/>
            <person name="Ostlie H.M."/>
            <person name="Kleppen H.P."/>
            <person name="Vogensen F.K."/>
            <person name="Holo H."/>
        </authorList>
    </citation>
    <scope>NUCLEOTIDE SEQUENCE [LARGE SCALE GENOMIC DNA]</scope>
    <source>
        <strain evidence="2 3">LMGCF08</strain>
    </source>
</reference>
<protein>
    <submittedName>
        <fullName evidence="2">Xanthosine triphosphate pyrophosphatase</fullName>
    </submittedName>
</protein>
<evidence type="ECO:0000313" key="3">
    <source>
        <dbReference type="Proteomes" id="UP000192288"/>
    </source>
</evidence>
<dbReference type="CDD" id="cd00985">
    <property type="entry name" value="Maf_Ham1"/>
    <property type="match status" value="1"/>
</dbReference>
<dbReference type="Gene3D" id="3.90.950.10">
    <property type="match status" value="1"/>
</dbReference>
<dbReference type="SUPFAM" id="SSF52972">
    <property type="entry name" value="ITPase-like"/>
    <property type="match status" value="1"/>
</dbReference>
<dbReference type="EMBL" id="MPLS01000008">
    <property type="protein sequence ID" value="ORI98122.1"/>
    <property type="molecule type" value="Genomic_DNA"/>
</dbReference>